<evidence type="ECO:0000256" key="5">
    <source>
        <dbReference type="ARBA" id="ARBA00022840"/>
    </source>
</evidence>
<dbReference type="Pfam" id="PF01202">
    <property type="entry name" value="SKI"/>
    <property type="match status" value="1"/>
</dbReference>
<keyword evidence="7" id="KW-0963">Cytoplasm</keyword>
<reference evidence="8" key="1">
    <citation type="submission" date="2022-10" db="EMBL/GenBank/DDBJ databases">
        <title>Complete genome sequence of Capnocytophaga ochracea KCOM 2812 isolated from actinomycosis lesion.</title>
        <authorList>
            <person name="Kook J.-K."/>
            <person name="Park S.-N."/>
            <person name="Lim Y.K."/>
        </authorList>
    </citation>
    <scope>NUCLEOTIDE SEQUENCE</scope>
    <source>
        <strain evidence="8">KCOM 28121</strain>
    </source>
</reference>
<comment type="subcellular location">
    <subcellularLocation>
        <location evidence="7">Cytoplasm</location>
    </subcellularLocation>
</comment>
<feature type="binding site" evidence="7">
    <location>
        <position position="119"/>
    </location>
    <ligand>
        <name>ATP</name>
        <dbReference type="ChEBI" id="CHEBI:30616"/>
    </ligand>
</feature>
<dbReference type="GO" id="GO:0005524">
    <property type="term" value="F:ATP binding"/>
    <property type="evidence" value="ECO:0007669"/>
    <property type="project" value="UniProtKB-UniRule"/>
</dbReference>
<dbReference type="PRINTS" id="PR01100">
    <property type="entry name" value="SHIKIMTKNASE"/>
</dbReference>
<evidence type="ECO:0000256" key="6">
    <source>
        <dbReference type="ARBA" id="ARBA00023141"/>
    </source>
</evidence>
<keyword evidence="7" id="KW-0479">Metal-binding</keyword>
<feature type="binding site" evidence="7">
    <location>
        <position position="79"/>
    </location>
    <ligand>
        <name>substrate</name>
    </ligand>
</feature>
<dbReference type="PANTHER" id="PTHR21087:SF16">
    <property type="entry name" value="SHIKIMATE KINASE 1, CHLOROPLASTIC"/>
    <property type="match status" value="1"/>
</dbReference>
<evidence type="ECO:0000256" key="4">
    <source>
        <dbReference type="ARBA" id="ARBA00022777"/>
    </source>
</evidence>
<evidence type="ECO:0000256" key="7">
    <source>
        <dbReference type="HAMAP-Rule" id="MF_00109"/>
    </source>
</evidence>
<dbReference type="RefSeq" id="WP_264860785.1">
    <property type="nucleotide sequence ID" value="NZ_CP110230.1"/>
</dbReference>
<proteinExistence type="inferred from homology"/>
<feature type="binding site" evidence="7">
    <location>
        <position position="14"/>
    </location>
    <ligand>
        <name>Mg(2+)</name>
        <dbReference type="ChEBI" id="CHEBI:18420"/>
    </ligand>
</feature>
<evidence type="ECO:0000256" key="1">
    <source>
        <dbReference type="ARBA" id="ARBA00022605"/>
    </source>
</evidence>
<feature type="binding site" evidence="7">
    <location>
        <begin position="10"/>
        <end position="15"/>
    </location>
    <ligand>
        <name>ATP</name>
        <dbReference type="ChEBI" id="CHEBI:30616"/>
    </ligand>
</feature>
<dbReference type="AlphaFoldDB" id="A0AA46WB03"/>
<dbReference type="SUPFAM" id="SSF52540">
    <property type="entry name" value="P-loop containing nucleoside triphosphate hydrolases"/>
    <property type="match status" value="1"/>
</dbReference>
<evidence type="ECO:0000313" key="8">
    <source>
        <dbReference type="EMBL" id="UZD41595.1"/>
    </source>
</evidence>
<dbReference type="CDD" id="cd00464">
    <property type="entry name" value="SK"/>
    <property type="match status" value="1"/>
</dbReference>
<comment type="subunit">
    <text evidence="7">Monomer.</text>
</comment>
<organism evidence="8 9">
    <name type="scientific">Capnocytophaga ochracea</name>
    <dbReference type="NCBI Taxonomy" id="1018"/>
    <lineage>
        <taxon>Bacteria</taxon>
        <taxon>Pseudomonadati</taxon>
        <taxon>Bacteroidota</taxon>
        <taxon>Flavobacteriia</taxon>
        <taxon>Flavobacteriales</taxon>
        <taxon>Flavobacteriaceae</taxon>
        <taxon>Capnocytophaga</taxon>
    </lineage>
</organism>
<comment type="caution">
    <text evidence="7">Lacks conserved residue(s) required for the propagation of feature annotation.</text>
</comment>
<dbReference type="GO" id="GO:0008652">
    <property type="term" value="P:amino acid biosynthetic process"/>
    <property type="evidence" value="ECO:0007669"/>
    <property type="project" value="UniProtKB-KW"/>
</dbReference>
<evidence type="ECO:0000256" key="3">
    <source>
        <dbReference type="ARBA" id="ARBA00022741"/>
    </source>
</evidence>
<keyword evidence="4 7" id="KW-0418">Kinase</keyword>
<keyword evidence="3 7" id="KW-0547">Nucleotide-binding</keyword>
<feature type="binding site" evidence="7">
    <location>
        <position position="32"/>
    </location>
    <ligand>
        <name>substrate</name>
    </ligand>
</feature>
<dbReference type="EC" id="2.7.1.71" evidence="7"/>
<keyword evidence="6 7" id="KW-0057">Aromatic amino acid biosynthesis</keyword>
<name>A0AA46WB03_CAPOC</name>
<dbReference type="GO" id="GO:0000287">
    <property type="term" value="F:magnesium ion binding"/>
    <property type="evidence" value="ECO:0007669"/>
    <property type="project" value="UniProtKB-UniRule"/>
</dbReference>
<comment type="function">
    <text evidence="7">Catalyzes the specific phosphorylation of the 3-hydroxyl group of shikimic acid using ATP as a cosubstrate.</text>
</comment>
<dbReference type="Gene3D" id="3.40.50.300">
    <property type="entry name" value="P-loop containing nucleotide triphosphate hydrolases"/>
    <property type="match status" value="1"/>
</dbReference>
<dbReference type="HAMAP" id="MF_00109">
    <property type="entry name" value="Shikimate_kinase"/>
    <property type="match status" value="1"/>
</dbReference>
<comment type="pathway">
    <text evidence="7">Metabolic intermediate biosynthesis; chorismate biosynthesis; chorismate from D-erythrose 4-phosphate and phosphoenolpyruvate: step 5/7.</text>
</comment>
<dbReference type="GO" id="GO:0009423">
    <property type="term" value="P:chorismate biosynthetic process"/>
    <property type="evidence" value="ECO:0007669"/>
    <property type="project" value="UniProtKB-UniRule"/>
</dbReference>
<dbReference type="InterPro" id="IPR031322">
    <property type="entry name" value="Shikimate/glucono_kinase"/>
</dbReference>
<dbReference type="GO" id="GO:0005829">
    <property type="term" value="C:cytosol"/>
    <property type="evidence" value="ECO:0007669"/>
    <property type="project" value="TreeGrafter"/>
</dbReference>
<keyword evidence="2 7" id="KW-0808">Transferase</keyword>
<evidence type="ECO:0000256" key="2">
    <source>
        <dbReference type="ARBA" id="ARBA00022679"/>
    </source>
</evidence>
<comment type="cofactor">
    <cofactor evidence="7">
        <name>Mg(2+)</name>
        <dbReference type="ChEBI" id="CHEBI:18420"/>
    </cofactor>
    <text evidence="7">Binds 1 Mg(2+) ion per subunit.</text>
</comment>
<sequence>MKIILLGYMGSGKTTLGEAIAHLKNIPFIDLDSYIAEGENLSVQEIFRSKGEIYFRKKETLYLKELLQKEEDFILSLGGGTPCFGNNMALIKEATSLSIYLKYQPKTLAKRLIKEKPHRPLISEINDADLEDFIRKHLFERNPFYMQANYIISMDNLTEEESINEIVKILQL</sequence>
<accession>A0AA46WB03</accession>
<dbReference type="InterPro" id="IPR027417">
    <property type="entry name" value="P-loop_NTPase"/>
</dbReference>
<keyword evidence="7" id="KW-0460">Magnesium</keyword>
<dbReference type="GO" id="GO:0004765">
    <property type="term" value="F:shikimate kinase activity"/>
    <property type="evidence" value="ECO:0007669"/>
    <property type="project" value="UniProtKB-UniRule"/>
</dbReference>
<feature type="binding site" evidence="7">
    <location>
        <position position="141"/>
    </location>
    <ligand>
        <name>substrate</name>
    </ligand>
</feature>
<comment type="similarity">
    <text evidence="7">Belongs to the shikimate kinase family.</text>
</comment>
<evidence type="ECO:0000313" key="9">
    <source>
        <dbReference type="Proteomes" id="UP001163262"/>
    </source>
</evidence>
<comment type="catalytic activity">
    <reaction evidence="7">
        <text>shikimate + ATP = 3-phosphoshikimate + ADP + H(+)</text>
        <dbReference type="Rhea" id="RHEA:13121"/>
        <dbReference type="ChEBI" id="CHEBI:15378"/>
        <dbReference type="ChEBI" id="CHEBI:30616"/>
        <dbReference type="ChEBI" id="CHEBI:36208"/>
        <dbReference type="ChEBI" id="CHEBI:145989"/>
        <dbReference type="ChEBI" id="CHEBI:456216"/>
        <dbReference type="EC" id="2.7.1.71"/>
    </reaction>
</comment>
<dbReference type="InterPro" id="IPR000623">
    <property type="entry name" value="Shikimate_kinase/TSH1"/>
</dbReference>
<dbReference type="PANTHER" id="PTHR21087">
    <property type="entry name" value="SHIKIMATE KINASE"/>
    <property type="match status" value="1"/>
</dbReference>
<dbReference type="GO" id="GO:0009073">
    <property type="term" value="P:aromatic amino acid family biosynthetic process"/>
    <property type="evidence" value="ECO:0007669"/>
    <property type="project" value="UniProtKB-KW"/>
</dbReference>
<dbReference type="EMBL" id="CP110230">
    <property type="protein sequence ID" value="UZD41595.1"/>
    <property type="molecule type" value="Genomic_DNA"/>
</dbReference>
<feature type="binding site" evidence="7">
    <location>
        <position position="56"/>
    </location>
    <ligand>
        <name>substrate</name>
    </ligand>
</feature>
<dbReference type="Proteomes" id="UP001163262">
    <property type="component" value="Chromosome"/>
</dbReference>
<keyword evidence="5 7" id="KW-0067">ATP-binding</keyword>
<keyword evidence="1 7" id="KW-0028">Amino-acid biosynthesis</keyword>
<gene>
    <name evidence="7" type="primary">aroK</name>
    <name evidence="8" type="ORF">OL231_03365</name>
</gene>
<protein>
    <recommendedName>
        <fullName evidence="7">Shikimate kinase</fullName>
        <shortName evidence="7">SK</shortName>
        <ecNumber evidence="7">2.7.1.71</ecNumber>
    </recommendedName>
</protein>